<proteinExistence type="predicted"/>
<feature type="compositionally biased region" description="Polar residues" evidence="1">
    <location>
        <begin position="44"/>
        <end position="61"/>
    </location>
</feature>
<sequence>MTASIELSSGSQRRLAYNCEEILLEAVSTEARRTSQKRCRRSKPISSKSGGHITITGTNQRPGRCIKLQDDNDIAHFV</sequence>
<accession>A0AAP2RG96</accession>
<feature type="region of interest" description="Disordered" evidence="1">
    <location>
        <begin position="35"/>
        <end position="61"/>
    </location>
</feature>
<gene>
    <name evidence="2" type="ORF">LQE92_02235</name>
</gene>
<dbReference type="AlphaFoldDB" id="A0AAP2RG96"/>
<dbReference type="EMBL" id="JAJNOR010000001">
    <property type="protein sequence ID" value="MCD2491446.1"/>
    <property type="molecule type" value="Genomic_DNA"/>
</dbReference>
<keyword evidence="3" id="KW-1185">Reference proteome</keyword>
<comment type="caution">
    <text evidence="2">The sequence shown here is derived from an EMBL/GenBank/DDBJ whole genome shotgun (WGS) entry which is preliminary data.</text>
</comment>
<reference evidence="2 3" key="1">
    <citation type="submission" date="2021-11" db="EMBL/GenBank/DDBJ databases">
        <title>Lacrimispora sp. nov. NSJ-141 isolated from human feces.</title>
        <authorList>
            <person name="Abdugheni R."/>
        </authorList>
    </citation>
    <scope>NUCLEOTIDE SEQUENCE [LARGE SCALE GENOMIC DNA]</scope>
    <source>
        <strain evidence="2 3">NSJ-141</strain>
    </source>
</reference>
<dbReference type="RefSeq" id="WP_231061378.1">
    <property type="nucleotide sequence ID" value="NZ_JAJNOR010000001.1"/>
</dbReference>
<dbReference type="Proteomes" id="UP001299265">
    <property type="component" value="Unassembled WGS sequence"/>
</dbReference>
<evidence type="ECO:0000313" key="2">
    <source>
        <dbReference type="EMBL" id="MCD2491446.1"/>
    </source>
</evidence>
<organism evidence="2 3">
    <name type="scientific">Lientehia hominis</name>
    <dbReference type="NCBI Taxonomy" id="2897778"/>
    <lineage>
        <taxon>Bacteria</taxon>
        <taxon>Bacillati</taxon>
        <taxon>Bacillota</taxon>
        <taxon>Clostridia</taxon>
        <taxon>Lachnospirales</taxon>
        <taxon>Lachnospiraceae</taxon>
        <taxon>Lientehia</taxon>
    </lineage>
</organism>
<evidence type="ECO:0000256" key="1">
    <source>
        <dbReference type="SAM" id="MobiDB-lite"/>
    </source>
</evidence>
<evidence type="ECO:0000313" key="3">
    <source>
        <dbReference type="Proteomes" id="UP001299265"/>
    </source>
</evidence>
<protein>
    <submittedName>
        <fullName evidence="2">Uncharacterized protein</fullName>
    </submittedName>
</protein>
<name>A0AAP2RG96_9FIRM</name>